<sequence length="661" mass="72464">MGERVPRRRLEARALRVLAALALLGACLPLIAADAVAPGDVASPDGRLRVEMSLDAEGRPTWRLLRQGREVVAPSPLGMVGEGVDLSRALAFAGADAVEPVADDYELLSGKRRHNAYRANRRVFRWRDAQGNELVVAWQVSNDGAAFRYELEREVPGLRTWTRDAATFRLPSTAHAWLQPLAEPKTGWGRTNPSYEEDYLQDVPVGTPSPMGHGWVFPALFRSGEDWILLSEGSLRRGDAGSRLDDGARPGEYVLAFPDEREALPGKPALPWIESFPWRSPWRIVAVGDLATVADSTLGTDLADPPAVAAPSVPGKASWSWPLLGDDHTVFEVQRQFVDYAARMGWRYTLVDGLWDTQIGEDKLAELVEYARGKGVSILVWYNSAGDWNEAPQTPRSRLLDHASRMREFDRLKAMGVAGLKVDFFGGDGASMIAYYLDLLADAAPYGFQMNFHGSTLPRGWQRTWPHLQTMEAVRGLEFATFEQANADRMAVHAATLPFTRNVFDPMDFTPVAMAKLNDRVQRRTSPAFELAQSVLFVSGIQHYAETPEGMAQVPDYVRGVLAGLPEVWDDSRFLDGYPGKYAVFMREGGGRRYVAGINAGPGPRTITLDAQALGGGTLRGALVTDGGDAPGFALRQVELAPDAPLDLEVPEAGGFVLQLD</sequence>
<dbReference type="Gene3D" id="2.70.98.10">
    <property type="match status" value="1"/>
</dbReference>
<dbReference type="PROSITE" id="PS51257">
    <property type="entry name" value="PROKAR_LIPOPROTEIN"/>
    <property type="match status" value="1"/>
</dbReference>
<name>A0A5C5U3N3_9GAMM</name>
<dbReference type="EMBL" id="VOHE01000002">
    <property type="protein sequence ID" value="TWT20556.1"/>
    <property type="molecule type" value="Genomic_DNA"/>
</dbReference>
<dbReference type="InterPro" id="IPR029483">
    <property type="entry name" value="GH97_C"/>
</dbReference>
<evidence type="ECO:0000259" key="4">
    <source>
        <dbReference type="Pfam" id="PF10566"/>
    </source>
</evidence>
<dbReference type="InterPro" id="IPR052720">
    <property type="entry name" value="Glycosyl_hydrolase_97"/>
</dbReference>
<dbReference type="InterPro" id="IPR019563">
    <property type="entry name" value="GH97_catalytic"/>
</dbReference>
<dbReference type="InterPro" id="IPR013780">
    <property type="entry name" value="Glyco_hydro_b"/>
</dbReference>
<protein>
    <submittedName>
        <fullName evidence="7">Glycoside hydrolase family 97 protein</fullName>
    </submittedName>
</protein>
<feature type="signal peptide" evidence="3">
    <location>
        <begin position="1"/>
        <end position="32"/>
    </location>
</feature>
<dbReference type="Gene3D" id="3.20.20.70">
    <property type="entry name" value="Aldolase class I"/>
    <property type="match status" value="1"/>
</dbReference>
<dbReference type="Gene3D" id="2.60.40.1180">
    <property type="entry name" value="Golgi alpha-mannosidase II"/>
    <property type="match status" value="1"/>
</dbReference>
<reference evidence="7 8" key="1">
    <citation type="submission" date="2019-07" db="EMBL/GenBank/DDBJ databases">
        <title>Luteimonas sp. YD-1 nov., isolated from acidic soil.</title>
        <authorList>
            <person name="Zhou J."/>
        </authorList>
    </citation>
    <scope>NUCLEOTIDE SEQUENCE [LARGE SCALE GENOMIC DNA]</scope>
    <source>
        <strain evidence="7 8">YD-1</strain>
    </source>
</reference>
<dbReference type="AlphaFoldDB" id="A0A5C5U3N3"/>
<comment type="caution">
    <text evidence="7">The sequence shown here is derived from an EMBL/GenBank/DDBJ whole genome shotgun (WGS) entry which is preliminary data.</text>
</comment>
<dbReference type="Pfam" id="PF10566">
    <property type="entry name" value="Glyco_hydro_97"/>
    <property type="match status" value="1"/>
</dbReference>
<gene>
    <name evidence="7" type="ORF">FQY79_04245</name>
</gene>
<dbReference type="Proteomes" id="UP000315949">
    <property type="component" value="Unassembled WGS sequence"/>
</dbReference>
<feature type="domain" description="Glycosyl-hydrolase 97 catalytic" evidence="4">
    <location>
        <begin position="332"/>
        <end position="474"/>
    </location>
</feature>
<dbReference type="Pfam" id="PF14508">
    <property type="entry name" value="GH97_N"/>
    <property type="match status" value="1"/>
</dbReference>
<keyword evidence="2" id="KW-0326">Glycosidase</keyword>
<feature type="domain" description="Glycosyl-hydrolase 97 N-terminal" evidence="5">
    <location>
        <begin position="41"/>
        <end position="305"/>
    </location>
</feature>
<evidence type="ECO:0000313" key="8">
    <source>
        <dbReference type="Proteomes" id="UP000315949"/>
    </source>
</evidence>
<dbReference type="InterPro" id="IPR006311">
    <property type="entry name" value="TAT_signal"/>
</dbReference>
<dbReference type="PANTHER" id="PTHR35803:SF2">
    <property type="entry name" value="RETAINING ALPHA-GALACTOSIDASE"/>
    <property type="match status" value="1"/>
</dbReference>
<proteinExistence type="predicted"/>
<keyword evidence="1 7" id="KW-0378">Hydrolase</keyword>
<dbReference type="InterPro" id="IPR029486">
    <property type="entry name" value="GH97_N"/>
</dbReference>
<keyword evidence="3" id="KW-0732">Signal</keyword>
<dbReference type="PANTHER" id="PTHR35803">
    <property type="entry name" value="GLUCAN 1,4-ALPHA-GLUCOSIDASE SUSB-RELATED"/>
    <property type="match status" value="1"/>
</dbReference>
<dbReference type="GO" id="GO:0030246">
    <property type="term" value="F:carbohydrate binding"/>
    <property type="evidence" value="ECO:0007669"/>
    <property type="project" value="InterPro"/>
</dbReference>
<evidence type="ECO:0000256" key="3">
    <source>
        <dbReference type="SAM" id="SignalP"/>
    </source>
</evidence>
<evidence type="ECO:0000259" key="6">
    <source>
        <dbReference type="Pfam" id="PF14509"/>
    </source>
</evidence>
<dbReference type="PROSITE" id="PS51318">
    <property type="entry name" value="TAT"/>
    <property type="match status" value="1"/>
</dbReference>
<accession>A0A5C5U3N3</accession>
<dbReference type="GO" id="GO:0016798">
    <property type="term" value="F:hydrolase activity, acting on glycosyl bonds"/>
    <property type="evidence" value="ECO:0007669"/>
    <property type="project" value="UniProtKB-KW"/>
</dbReference>
<evidence type="ECO:0000256" key="1">
    <source>
        <dbReference type="ARBA" id="ARBA00022801"/>
    </source>
</evidence>
<dbReference type="InterPro" id="IPR013785">
    <property type="entry name" value="Aldolase_TIM"/>
</dbReference>
<evidence type="ECO:0000259" key="5">
    <source>
        <dbReference type="Pfam" id="PF14508"/>
    </source>
</evidence>
<dbReference type="InterPro" id="IPR014718">
    <property type="entry name" value="GH-type_carb-bd"/>
</dbReference>
<dbReference type="InterPro" id="IPR017853">
    <property type="entry name" value="GH"/>
</dbReference>
<organism evidence="7 8">
    <name type="scientific">Luteimonas wenzhouensis</name>
    <dbReference type="NCBI Taxonomy" id="2599615"/>
    <lineage>
        <taxon>Bacteria</taxon>
        <taxon>Pseudomonadati</taxon>
        <taxon>Pseudomonadota</taxon>
        <taxon>Gammaproteobacteria</taxon>
        <taxon>Lysobacterales</taxon>
        <taxon>Lysobacteraceae</taxon>
        <taxon>Luteimonas</taxon>
    </lineage>
</organism>
<dbReference type="Pfam" id="PF14509">
    <property type="entry name" value="GH97_C"/>
    <property type="match status" value="1"/>
</dbReference>
<evidence type="ECO:0000256" key="2">
    <source>
        <dbReference type="ARBA" id="ARBA00023295"/>
    </source>
</evidence>
<feature type="domain" description="Glycosyl-hydrolase 97 C-terminal oligomerisation" evidence="6">
    <location>
        <begin position="568"/>
        <end position="660"/>
    </location>
</feature>
<evidence type="ECO:0000313" key="7">
    <source>
        <dbReference type="EMBL" id="TWT20556.1"/>
    </source>
</evidence>
<keyword evidence="8" id="KW-1185">Reference proteome</keyword>
<feature type="chain" id="PRO_5023127522" evidence="3">
    <location>
        <begin position="33"/>
        <end position="661"/>
    </location>
</feature>
<dbReference type="SUPFAM" id="SSF51445">
    <property type="entry name" value="(Trans)glycosidases"/>
    <property type="match status" value="1"/>
</dbReference>
<dbReference type="OrthoDB" id="57532at2"/>
<dbReference type="RefSeq" id="WP_146311134.1">
    <property type="nucleotide sequence ID" value="NZ_VOHE01000002.1"/>
</dbReference>